<evidence type="ECO:0000256" key="2">
    <source>
        <dbReference type="ARBA" id="ARBA00022472"/>
    </source>
</evidence>
<dbReference type="Pfam" id="PF02536">
    <property type="entry name" value="mTERF"/>
    <property type="match status" value="1"/>
</dbReference>
<dbReference type="AlphaFoldDB" id="A0A9Q0FCL5"/>
<dbReference type="InterPro" id="IPR038538">
    <property type="entry name" value="MTERF_sf"/>
</dbReference>
<dbReference type="Proteomes" id="UP001141552">
    <property type="component" value="Unassembled WGS sequence"/>
</dbReference>
<dbReference type="OrthoDB" id="637682at2759"/>
<keyword evidence="2" id="KW-0806">Transcription termination</keyword>
<comment type="similarity">
    <text evidence="1">Belongs to the mTERF family.</text>
</comment>
<keyword evidence="3" id="KW-0809">Transit peptide</keyword>
<dbReference type="SMART" id="SM00733">
    <property type="entry name" value="Mterf"/>
    <property type="match status" value="6"/>
</dbReference>
<dbReference type="FunFam" id="1.25.70.10:FF:000001">
    <property type="entry name" value="Mitochondrial transcription termination factor-like"/>
    <property type="match status" value="1"/>
</dbReference>
<keyword evidence="2" id="KW-0805">Transcription regulation</keyword>
<dbReference type="PANTHER" id="PTHR13068">
    <property type="entry name" value="CGI-12 PROTEIN-RELATED"/>
    <property type="match status" value="1"/>
</dbReference>
<comment type="caution">
    <text evidence="4">The sequence shown here is derived from an EMBL/GenBank/DDBJ whole genome shotgun (WGS) entry which is preliminary data.</text>
</comment>
<organism evidence="4 5">
    <name type="scientific">Turnera subulata</name>
    <dbReference type="NCBI Taxonomy" id="218843"/>
    <lineage>
        <taxon>Eukaryota</taxon>
        <taxon>Viridiplantae</taxon>
        <taxon>Streptophyta</taxon>
        <taxon>Embryophyta</taxon>
        <taxon>Tracheophyta</taxon>
        <taxon>Spermatophyta</taxon>
        <taxon>Magnoliopsida</taxon>
        <taxon>eudicotyledons</taxon>
        <taxon>Gunneridae</taxon>
        <taxon>Pentapetalae</taxon>
        <taxon>rosids</taxon>
        <taxon>fabids</taxon>
        <taxon>Malpighiales</taxon>
        <taxon>Passifloraceae</taxon>
        <taxon>Turnera</taxon>
    </lineage>
</organism>
<dbReference type="InterPro" id="IPR003690">
    <property type="entry name" value="MTERF"/>
</dbReference>
<accession>A0A9Q0FCL5</accession>
<reference evidence="4" key="1">
    <citation type="submission" date="2022-02" db="EMBL/GenBank/DDBJ databases">
        <authorList>
            <person name="Henning P.M."/>
            <person name="McCubbin A.G."/>
            <person name="Shore J.S."/>
        </authorList>
    </citation>
    <scope>NUCLEOTIDE SEQUENCE</scope>
    <source>
        <strain evidence="4">F60SS</strain>
        <tissue evidence="4">Leaves</tissue>
    </source>
</reference>
<sequence length="371" mass="42541">MFQFKLKTCISPTISQTRHFLLQIRRRTTQCNPENSSKESSFVVSYLTNTFGFGLKFALSASNYVRFKGPENPDAVINFFKAYGFSQTQISKVVKRHPKVLVSKVKTISRKIEFLASKGASSKDVALILANNPHLLGRSLEKQVIPVYNFVRNVVHSDEKAITVLKRGGNIFNNGIDSHMALTTNFLRETGVPESNIAWLFLSAPQLLSFLGRLKQIFEEVKKMGFDPSKFSFVLALKAVSSHSKSSWEKKVVIYKSFGWSEEEFLVMFKKYPLCMTYSETKLRGLLDFYVNTLGWEPSDIVRYPAILGLSFEKRIIVRDSVIQFLLSKGLIEKVAYSPRVFLFTEESFLNKYVNCYEDADKLLKLYRQKR</sequence>
<evidence type="ECO:0000256" key="3">
    <source>
        <dbReference type="ARBA" id="ARBA00022946"/>
    </source>
</evidence>
<evidence type="ECO:0000313" key="4">
    <source>
        <dbReference type="EMBL" id="KAJ4829045.1"/>
    </source>
</evidence>
<name>A0A9Q0FCL5_9ROSI</name>
<proteinExistence type="inferred from homology"/>
<evidence type="ECO:0000313" key="5">
    <source>
        <dbReference type="Proteomes" id="UP001141552"/>
    </source>
</evidence>
<dbReference type="PANTHER" id="PTHR13068:SF166">
    <property type="entry name" value="TRANSCRIPTION TERMINATION FACTOR MTERF15, MITOCHONDRIAL-LIKE"/>
    <property type="match status" value="1"/>
</dbReference>
<protein>
    <submittedName>
        <fullName evidence="4">Uncharacterized protein</fullName>
    </submittedName>
</protein>
<keyword evidence="2" id="KW-0804">Transcription</keyword>
<dbReference type="GO" id="GO:0006353">
    <property type="term" value="P:DNA-templated transcription termination"/>
    <property type="evidence" value="ECO:0007669"/>
    <property type="project" value="UniProtKB-KW"/>
</dbReference>
<evidence type="ECO:0000256" key="1">
    <source>
        <dbReference type="ARBA" id="ARBA00007692"/>
    </source>
</evidence>
<dbReference type="Gene3D" id="1.25.70.10">
    <property type="entry name" value="Transcription termination factor 3, mitochondrial"/>
    <property type="match status" value="1"/>
</dbReference>
<gene>
    <name evidence="4" type="ORF">Tsubulata_031704</name>
</gene>
<reference evidence="4" key="2">
    <citation type="journal article" date="2023" name="Plants (Basel)">
        <title>Annotation of the Turnera subulata (Passifloraceae) Draft Genome Reveals the S-Locus Evolved after the Divergence of Turneroideae from Passifloroideae in a Stepwise Manner.</title>
        <authorList>
            <person name="Henning P.M."/>
            <person name="Roalson E.H."/>
            <person name="Mir W."/>
            <person name="McCubbin A.G."/>
            <person name="Shore J.S."/>
        </authorList>
    </citation>
    <scope>NUCLEOTIDE SEQUENCE</scope>
    <source>
        <strain evidence="4">F60SS</strain>
    </source>
</reference>
<keyword evidence="5" id="KW-1185">Reference proteome</keyword>
<dbReference type="EMBL" id="JAKUCV010006002">
    <property type="protein sequence ID" value="KAJ4829045.1"/>
    <property type="molecule type" value="Genomic_DNA"/>
</dbReference>
<dbReference type="GO" id="GO:0003676">
    <property type="term" value="F:nucleic acid binding"/>
    <property type="evidence" value="ECO:0007669"/>
    <property type="project" value="InterPro"/>
</dbReference>